<dbReference type="AlphaFoldDB" id="A0A3B0YH34"/>
<gene>
    <name evidence="2" type="ORF">MNBD_GAMMA14-801</name>
</gene>
<dbReference type="NCBIfam" id="TIGR00278">
    <property type="entry name" value="membrane protein insertion efficiency factor YidD"/>
    <property type="match status" value="1"/>
</dbReference>
<dbReference type="Pfam" id="PF01809">
    <property type="entry name" value="YidD"/>
    <property type="match status" value="1"/>
</dbReference>
<reference evidence="2" key="1">
    <citation type="submission" date="2018-06" db="EMBL/GenBank/DDBJ databases">
        <authorList>
            <person name="Zhirakovskaya E."/>
        </authorList>
    </citation>
    <scope>NUCLEOTIDE SEQUENCE</scope>
</reference>
<evidence type="ECO:0000256" key="1">
    <source>
        <dbReference type="SAM" id="MobiDB-lite"/>
    </source>
</evidence>
<feature type="region of interest" description="Disordered" evidence="1">
    <location>
        <begin position="74"/>
        <end position="95"/>
    </location>
</feature>
<dbReference type="PANTHER" id="PTHR33383">
    <property type="entry name" value="MEMBRANE PROTEIN INSERTION EFFICIENCY FACTOR-RELATED"/>
    <property type="match status" value="1"/>
</dbReference>
<feature type="compositionally biased region" description="Basic residues" evidence="1">
    <location>
        <begin position="84"/>
        <end position="95"/>
    </location>
</feature>
<sequence>MPTGVKSLRMRKLVLILIKAYRLIVSPWLGNHCRFMPTCSSYSLTAIERFGVLRGGWLALRRIGSCHPWHEGGADPVPETLCKHSTKHKTTQPHG</sequence>
<dbReference type="EMBL" id="UOFM01000276">
    <property type="protein sequence ID" value="VAW78711.1"/>
    <property type="molecule type" value="Genomic_DNA"/>
</dbReference>
<dbReference type="InterPro" id="IPR002696">
    <property type="entry name" value="Membr_insert_effic_factor_YidD"/>
</dbReference>
<dbReference type="SMART" id="SM01234">
    <property type="entry name" value="Haemolytic"/>
    <property type="match status" value="1"/>
</dbReference>
<accession>A0A3B0YH34</accession>
<proteinExistence type="inferred from homology"/>
<organism evidence="2">
    <name type="scientific">hydrothermal vent metagenome</name>
    <dbReference type="NCBI Taxonomy" id="652676"/>
    <lineage>
        <taxon>unclassified sequences</taxon>
        <taxon>metagenomes</taxon>
        <taxon>ecological metagenomes</taxon>
    </lineage>
</organism>
<name>A0A3B0YH34_9ZZZZ</name>
<dbReference type="PANTHER" id="PTHR33383:SF1">
    <property type="entry name" value="MEMBRANE PROTEIN INSERTION EFFICIENCY FACTOR-RELATED"/>
    <property type="match status" value="1"/>
</dbReference>
<dbReference type="HAMAP" id="MF_00386">
    <property type="entry name" value="UPF0161_YidD"/>
    <property type="match status" value="1"/>
</dbReference>
<evidence type="ECO:0000313" key="2">
    <source>
        <dbReference type="EMBL" id="VAW78711.1"/>
    </source>
</evidence>
<protein>
    <submittedName>
        <fullName evidence="2">Membrane protein insertion efficiency factor YidD</fullName>
    </submittedName>
</protein>